<evidence type="ECO:0000313" key="1">
    <source>
        <dbReference type="EMBL" id="CCH47235.1"/>
    </source>
</evidence>
<dbReference type="AlphaFoldDB" id="L0P109"/>
<sequence length="52" mass="6034">MQQKKSKPTLEQESMNHEIIEAAQTTVIRNFQNTFSQAYPSHPSKHNLHQAK</sequence>
<name>L0P109_LUPAN</name>
<accession>L0P109</accession>
<reference evidence="1" key="1">
    <citation type="journal article" date="2013" name="BMC Genomics">
        <title>Comparative genomics of Lupinus angustifolius gene-rich regions: BAC library exploration, genetic mapping and cytogenetics.</title>
        <authorList>
            <person name="Ksiazkiewicz M."/>
            <person name="Wyrwa K."/>
            <person name="Szczepaniak A."/>
            <person name="Rychel S."/>
            <person name="Majcherkiewicz K."/>
            <person name="Przysiecka L."/>
            <person name="Karlowski W."/>
            <person name="Wolko B."/>
            <person name="Naganowska B."/>
        </authorList>
    </citation>
    <scope>NUCLEOTIDE SEQUENCE</scope>
</reference>
<organism evidence="1">
    <name type="scientific">Lupinus angustifolius</name>
    <name type="common">Narrow-leaved blue lupine</name>
    <dbReference type="NCBI Taxonomy" id="3871"/>
    <lineage>
        <taxon>Eukaryota</taxon>
        <taxon>Viridiplantae</taxon>
        <taxon>Streptophyta</taxon>
        <taxon>Embryophyta</taxon>
        <taxon>Tracheophyta</taxon>
        <taxon>Spermatophyta</taxon>
        <taxon>Magnoliopsida</taxon>
        <taxon>eudicotyledons</taxon>
        <taxon>Gunneridae</taxon>
        <taxon>Pentapetalae</taxon>
        <taxon>rosids</taxon>
        <taxon>fabids</taxon>
        <taxon>Fabales</taxon>
        <taxon>Fabaceae</taxon>
        <taxon>Papilionoideae</taxon>
        <taxon>50 kb inversion clade</taxon>
        <taxon>genistoids sensu lato</taxon>
        <taxon>core genistoids</taxon>
        <taxon>Genisteae</taxon>
        <taxon>Lupinus</taxon>
    </lineage>
</organism>
<dbReference type="EMBL" id="HE804812">
    <property type="protein sequence ID" value="CCH47235.1"/>
    <property type="molecule type" value="Genomic_DNA"/>
</dbReference>
<protein>
    <submittedName>
        <fullName evidence="1">Uncharacterized protein</fullName>
    </submittedName>
</protein>
<proteinExistence type="predicted"/>